<comment type="caution">
    <text evidence="1">The sequence shown here is derived from an EMBL/GenBank/DDBJ whole genome shotgun (WGS) entry which is preliminary data.</text>
</comment>
<proteinExistence type="predicted"/>
<reference evidence="1 2" key="1">
    <citation type="journal article" date="2019" name="Syst. Appl. Microbiol.">
        <title>Microvirga tunisiensis sp. nov., a root nodule symbiotic bacterium isolated from Lupinus micranthus and L. luteus grown in Northern Tunisia.</title>
        <authorList>
            <person name="Msaddak A."/>
            <person name="Rejili M."/>
            <person name="Duran D."/>
            <person name="Mars M."/>
            <person name="Palacios J.M."/>
            <person name="Ruiz-Argueso T."/>
            <person name="Rey L."/>
            <person name="Imperial J."/>
        </authorList>
    </citation>
    <scope>NUCLEOTIDE SEQUENCE [LARGE SCALE GENOMIC DNA]</scope>
    <source>
        <strain evidence="1 2">Lmie10</strain>
    </source>
</reference>
<dbReference type="RefSeq" id="WP_152715342.1">
    <property type="nucleotide sequence ID" value="NZ_VOSJ01000089.1"/>
</dbReference>
<evidence type="ECO:0000313" key="2">
    <source>
        <dbReference type="Proteomes" id="UP000403266"/>
    </source>
</evidence>
<protein>
    <submittedName>
        <fullName evidence="1">Uncharacterized protein</fullName>
    </submittedName>
</protein>
<accession>A0A5N7MXG7</accession>
<gene>
    <name evidence="1" type="ORF">FS320_27530</name>
</gene>
<dbReference type="OrthoDB" id="6402870at2"/>
<sequence>MGRDPQIMMVRPDGDVTHVSYNRPSDGSVWSYRCRLEGNRIIWASAEGRWRTHPDDGVLTYELEGSTKIRIVEAHSDGSKSQDTYNRNDLR</sequence>
<dbReference type="EMBL" id="VOSK01000172">
    <property type="protein sequence ID" value="MPR28786.1"/>
    <property type="molecule type" value="Genomic_DNA"/>
</dbReference>
<dbReference type="AlphaFoldDB" id="A0A5N7MXG7"/>
<dbReference type="Proteomes" id="UP000403266">
    <property type="component" value="Unassembled WGS sequence"/>
</dbReference>
<organism evidence="1 2">
    <name type="scientific">Microvirga tunisiensis</name>
    <dbReference type="NCBI Taxonomy" id="2108360"/>
    <lineage>
        <taxon>Bacteria</taxon>
        <taxon>Pseudomonadati</taxon>
        <taxon>Pseudomonadota</taxon>
        <taxon>Alphaproteobacteria</taxon>
        <taxon>Hyphomicrobiales</taxon>
        <taxon>Methylobacteriaceae</taxon>
        <taxon>Microvirga</taxon>
    </lineage>
</organism>
<name>A0A5N7MXG7_9HYPH</name>
<evidence type="ECO:0000313" key="1">
    <source>
        <dbReference type="EMBL" id="MPR28786.1"/>
    </source>
</evidence>
<keyword evidence="2" id="KW-1185">Reference proteome</keyword>